<evidence type="ECO:0000259" key="3">
    <source>
        <dbReference type="SMART" id="SM00563"/>
    </source>
</evidence>
<keyword evidence="1 4" id="KW-0808">Transferase</keyword>
<sequence length="219" mass="25315">MYNSKRRMRRLFYSFIFSIAKGLIRIANGKVNVMNQNRIPKGNYILVAPHRTWFDMIYFAAILLPKQFYFIAKKELFKNPFMGWFLTKLNVEPVDRNNPGISVIKRPIKVLRKTDLSVMIFPSGTRHSTKLKGGAAMIAKMSGVPLLPVVYQGPLTLKEFFCRNKAHINFGTPIFVDKNLKLDDKNQAIVEKQMSDAFKNLDAEINPNYVYVDESKKHH</sequence>
<reference evidence="4 5" key="1">
    <citation type="submission" date="2018-05" db="EMBL/GenBank/DDBJ databases">
        <title>Lactobacillus sanfranciscensis Ah4 draft denome sequence.</title>
        <authorList>
            <person name="Zhang G."/>
        </authorList>
    </citation>
    <scope>NUCLEOTIDE SEQUENCE [LARGE SCALE GENOMIC DNA]</scope>
    <source>
        <strain evidence="4 5">Ah4</strain>
    </source>
</reference>
<dbReference type="PANTHER" id="PTHR10434">
    <property type="entry name" value="1-ACYL-SN-GLYCEROL-3-PHOSPHATE ACYLTRANSFERASE"/>
    <property type="match status" value="1"/>
</dbReference>
<feature type="domain" description="Phospholipid/glycerol acyltransferase" evidence="3">
    <location>
        <begin position="44"/>
        <end position="154"/>
    </location>
</feature>
<dbReference type="Pfam" id="PF01553">
    <property type="entry name" value="Acyltransferase"/>
    <property type="match status" value="1"/>
</dbReference>
<dbReference type="AlphaFoldDB" id="A0A5C4TL05"/>
<dbReference type="Proteomes" id="UP000313312">
    <property type="component" value="Unassembled WGS sequence"/>
</dbReference>
<evidence type="ECO:0000256" key="1">
    <source>
        <dbReference type="ARBA" id="ARBA00022679"/>
    </source>
</evidence>
<protein>
    <submittedName>
        <fullName evidence="4">1-acyl-sn-glycerol-3-phosphate acyltransferase</fullName>
    </submittedName>
</protein>
<dbReference type="InterPro" id="IPR002123">
    <property type="entry name" value="Plipid/glycerol_acylTrfase"/>
</dbReference>
<dbReference type="SUPFAM" id="SSF69593">
    <property type="entry name" value="Glycerol-3-phosphate (1)-acyltransferase"/>
    <property type="match status" value="1"/>
</dbReference>
<dbReference type="GO" id="GO:0003841">
    <property type="term" value="F:1-acylglycerol-3-phosphate O-acyltransferase activity"/>
    <property type="evidence" value="ECO:0007669"/>
    <property type="project" value="TreeGrafter"/>
</dbReference>
<dbReference type="PANTHER" id="PTHR10434:SF40">
    <property type="entry name" value="1-ACYL-SN-GLYCEROL-3-PHOSPHATE ACYLTRANSFERASE"/>
    <property type="match status" value="1"/>
</dbReference>
<comment type="caution">
    <text evidence="4">The sequence shown here is derived from an EMBL/GenBank/DDBJ whole genome shotgun (WGS) entry which is preliminary data.</text>
</comment>
<dbReference type="SMART" id="SM00563">
    <property type="entry name" value="PlsC"/>
    <property type="match status" value="1"/>
</dbReference>
<gene>
    <name evidence="4" type="ORF">DID87_02415</name>
</gene>
<dbReference type="GO" id="GO:0006654">
    <property type="term" value="P:phosphatidic acid biosynthetic process"/>
    <property type="evidence" value="ECO:0007669"/>
    <property type="project" value="TreeGrafter"/>
</dbReference>
<dbReference type="CDD" id="cd07989">
    <property type="entry name" value="LPLAT_AGPAT-like"/>
    <property type="match status" value="1"/>
</dbReference>
<evidence type="ECO:0000256" key="2">
    <source>
        <dbReference type="ARBA" id="ARBA00023315"/>
    </source>
</evidence>
<keyword evidence="2 4" id="KW-0012">Acyltransferase</keyword>
<evidence type="ECO:0000313" key="5">
    <source>
        <dbReference type="Proteomes" id="UP000313312"/>
    </source>
</evidence>
<organism evidence="4 5">
    <name type="scientific">Fructilactobacillus sanfranciscensis</name>
    <name type="common">Lactobacillus sanfranciscensis</name>
    <dbReference type="NCBI Taxonomy" id="1625"/>
    <lineage>
        <taxon>Bacteria</taxon>
        <taxon>Bacillati</taxon>
        <taxon>Bacillota</taxon>
        <taxon>Bacilli</taxon>
        <taxon>Lactobacillales</taxon>
        <taxon>Lactobacillaceae</taxon>
        <taxon>Fructilactobacillus</taxon>
    </lineage>
</organism>
<dbReference type="EMBL" id="QFCR01000004">
    <property type="protein sequence ID" value="TNK90802.1"/>
    <property type="molecule type" value="Genomic_DNA"/>
</dbReference>
<proteinExistence type="predicted"/>
<evidence type="ECO:0000313" key="4">
    <source>
        <dbReference type="EMBL" id="TNK90802.1"/>
    </source>
</evidence>
<accession>A0A5C4TL05</accession>
<name>A0A5C4TL05_FRUSA</name>